<dbReference type="Pfam" id="PF05838">
    <property type="entry name" value="Glyco_hydro_108"/>
    <property type="match status" value="1"/>
</dbReference>
<proteinExistence type="predicted"/>
<dbReference type="EMBL" id="LAZR01027865">
    <property type="protein sequence ID" value="KKL64376.1"/>
    <property type="molecule type" value="Genomic_DNA"/>
</dbReference>
<dbReference type="InterPro" id="IPR008565">
    <property type="entry name" value="TtsA-like_GH18_dom"/>
</dbReference>
<sequence>MAIFNEAYEITLNHEGGYSNDPDDVGGETYKGISRKYHPSWSGWKIVDDAKTTPSFPDCIKYDSELNSMIMEFYKANYWDRFWGDHIISQAIANEVFDTAVNMGVTRSVRFLQSGLNLLNRNQVNYPDIV</sequence>
<dbReference type="InterPro" id="IPR023346">
    <property type="entry name" value="Lysozyme-like_dom_sf"/>
</dbReference>
<dbReference type="AlphaFoldDB" id="A0A0F9EDT1"/>
<gene>
    <name evidence="2" type="ORF">LCGC14_2165710</name>
</gene>
<dbReference type="SUPFAM" id="SSF53955">
    <property type="entry name" value="Lysozyme-like"/>
    <property type="match status" value="1"/>
</dbReference>
<accession>A0A0F9EDT1</accession>
<name>A0A0F9EDT1_9ZZZZ</name>
<comment type="caution">
    <text evidence="2">The sequence shown here is derived from an EMBL/GenBank/DDBJ whole genome shotgun (WGS) entry which is preliminary data.</text>
</comment>
<organism evidence="2">
    <name type="scientific">marine sediment metagenome</name>
    <dbReference type="NCBI Taxonomy" id="412755"/>
    <lineage>
        <taxon>unclassified sequences</taxon>
        <taxon>metagenomes</taxon>
        <taxon>ecological metagenomes</taxon>
    </lineage>
</organism>
<evidence type="ECO:0000259" key="1">
    <source>
        <dbReference type="Pfam" id="PF05838"/>
    </source>
</evidence>
<feature type="non-terminal residue" evidence="2">
    <location>
        <position position="130"/>
    </location>
</feature>
<reference evidence="2" key="1">
    <citation type="journal article" date="2015" name="Nature">
        <title>Complex archaea that bridge the gap between prokaryotes and eukaryotes.</title>
        <authorList>
            <person name="Spang A."/>
            <person name="Saw J.H."/>
            <person name="Jorgensen S.L."/>
            <person name="Zaremba-Niedzwiedzka K."/>
            <person name="Martijn J."/>
            <person name="Lind A.E."/>
            <person name="van Eijk R."/>
            <person name="Schleper C."/>
            <person name="Guy L."/>
            <person name="Ettema T.J."/>
        </authorList>
    </citation>
    <scope>NUCLEOTIDE SEQUENCE</scope>
</reference>
<protein>
    <recommendedName>
        <fullName evidence="1">TtsA-like Glycoside hydrolase family 108 domain-containing protein</fullName>
    </recommendedName>
</protein>
<dbReference type="Gene3D" id="1.20.141.10">
    <property type="entry name" value="Chitosanase, subunit A, domain 1"/>
    <property type="match status" value="1"/>
</dbReference>
<evidence type="ECO:0000313" key="2">
    <source>
        <dbReference type="EMBL" id="KKL64376.1"/>
    </source>
</evidence>
<feature type="domain" description="TtsA-like Glycoside hydrolase family 108" evidence="1">
    <location>
        <begin position="9"/>
        <end position="104"/>
    </location>
</feature>